<dbReference type="PANTHER" id="PTHR47227">
    <property type="entry name" value="DNA-DIRECTED RNA POLYMERASE SUBUNIT K"/>
    <property type="match status" value="1"/>
</dbReference>
<evidence type="ECO:0000313" key="3">
    <source>
        <dbReference type="EMBL" id="QHU23530.1"/>
    </source>
</evidence>
<dbReference type="GO" id="GO:0000428">
    <property type="term" value="C:DNA-directed RNA polymerase complex"/>
    <property type="evidence" value="ECO:0007669"/>
    <property type="project" value="UniProtKB-KW"/>
</dbReference>
<sequence>MSDSNILSDQSDEESYDVNVNMTNLNIEELNSFKENYEELKKTYITRPVLTKYEMTKIVSERSQQLVNGGVSFLKNPEAYNSPYEISLEELRQKKIPFIVKRPISNRFEYWKLEDLRII</sequence>
<evidence type="ECO:0000256" key="2">
    <source>
        <dbReference type="ARBA" id="ARBA00023163"/>
    </source>
</evidence>
<dbReference type="EMBL" id="MN741032">
    <property type="protein sequence ID" value="QHU23530.1"/>
    <property type="molecule type" value="Genomic_DNA"/>
</dbReference>
<dbReference type="InterPro" id="IPR036161">
    <property type="entry name" value="RPB6/omega-like_sf"/>
</dbReference>
<organism evidence="3">
    <name type="scientific">viral metagenome</name>
    <dbReference type="NCBI Taxonomy" id="1070528"/>
    <lineage>
        <taxon>unclassified sequences</taxon>
        <taxon>metagenomes</taxon>
        <taxon>organismal metagenomes</taxon>
    </lineage>
</organism>
<dbReference type="InterPro" id="IPR006110">
    <property type="entry name" value="Pol_omega/Rpo6/RPB6"/>
</dbReference>
<dbReference type="Pfam" id="PF01192">
    <property type="entry name" value="RNA_pol_Rpb6"/>
    <property type="match status" value="1"/>
</dbReference>
<reference evidence="3" key="1">
    <citation type="journal article" date="2020" name="Nature">
        <title>Giant virus diversity and host interactions through global metagenomics.</title>
        <authorList>
            <person name="Schulz F."/>
            <person name="Roux S."/>
            <person name="Paez-Espino D."/>
            <person name="Jungbluth S."/>
            <person name="Walsh D.A."/>
            <person name="Denef V.J."/>
            <person name="McMahon K.D."/>
            <person name="Konstantinidis K.T."/>
            <person name="Eloe-Fadrosh E.A."/>
            <person name="Kyrpides N.C."/>
            <person name="Woyke T."/>
        </authorList>
    </citation>
    <scope>NUCLEOTIDE SEQUENCE</scope>
    <source>
        <strain evidence="3">GVMAG-S-ERX555907-94</strain>
    </source>
</reference>
<dbReference type="GO" id="GO:0006366">
    <property type="term" value="P:transcription by RNA polymerase II"/>
    <property type="evidence" value="ECO:0007669"/>
    <property type="project" value="TreeGrafter"/>
</dbReference>
<evidence type="ECO:0008006" key="4">
    <source>
        <dbReference type="Google" id="ProtNLM"/>
    </source>
</evidence>
<dbReference type="SUPFAM" id="SSF63562">
    <property type="entry name" value="RPB6/omega subunit-like"/>
    <property type="match status" value="1"/>
</dbReference>
<dbReference type="GO" id="GO:0042797">
    <property type="term" value="P:tRNA transcription by RNA polymerase III"/>
    <property type="evidence" value="ECO:0007669"/>
    <property type="project" value="TreeGrafter"/>
</dbReference>
<keyword evidence="2" id="KW-0804">Transcription</keyword>
<dbReference type="AlphaFoldDB" id="A0A6C0L3W7"/>
<dbReference type="Gene3D" id="3.90.940.10">
    <property type="match status" value="1"/>
</dbReference>
<dbReference type="PIRSF" id="PIRSF000778">
    <property type="entry name" value="RpoK/RPB6"/>
    <property type="match status" value="1"/>
</dbReference>
<dbReference type="GO" id="GO:0006360">
    <property type="term" value="P:transcription by RNA polymerase I"/>
    <property type="evidence" value="ECO:0007669"/>
    <property type="project" value="TreeGrafter"/>
</dbReference>
<dbReference type="SMART" id="SM01409">
    <property type="entry name" value="RNA_pol_Rpb6"/>
    <property type="match status" value="1"/>
</dbReference>
<accession>A0A6C0L3W7</accession>
<keyword evidence="1" id="KW-0240">DNA-directed RNA polymerase</keyword>
<proteinExistence type="predicted"/>
<dbReference type="InterPro" id="IPR006111">
    <property type="entry name" value="Rpo6/Rpb6"/>
</dbReference>
<dbReference type="GO" id="GO:0003899">
    <property type="term" value="F:DNA-directed RNA polymerase activity"/>
    <property type="evidence" value="ECO:0007669"/>
    <property type="project" value="InterPro"/>
</dbReference>
<name>A0A6C0L3W7_9ZZZZ</name>
<evidence type="ECO:0000256" key="1">
    <source>
        <dbReference type="ARBA" id="ARBA00022478"/>
    </source>
</evidence>
<protein>
    <recommendedName>
        <fullName evidence="4">DNA-directed RNA polymerase</fullName>
    </recommendedName>
</protein>
<dbReference type="PANTHER" id="PTHR47227:SF5">
    <property type="entry name" value="DNA-DIRECTED RNA POLYMERASES I, II, AND III SUBUNIT RPABC2"/>
    <property type="match status" value="1"/>
</dbReference>
<dbReference type="GO" id="GO:0003677">
    <property type="term" value="F:DNA binding"/>
    <property type="evidence" value="ECO:0007669"/>
    <property type="project" value="InterPro"/>
</dbReference>